<evidence type="ECO:0000313" key="1">
    <source>
        <dbReference type="EMBL" id="WIA23879.1"/>
    </source>
</evidence>
<dbReference type="Proteomes" id="UP001244341">
    <property type="component" value="Chromosome 17b"/>
</dbReference>
<organism evidence="1 2">
    <name type="scientific">Tetradesmus obliquus</name>
    <name type="common">Green alga</name>
    <name type="synonym">Acutodesmus obliquus</name>
    <dbReference type="NCBI Taxonomy" id="3088"/>
    <lineage>
        <taxon>Eukaryota</taxon>
        <taxon>Viridiplantae</taxon>
        <taxon>Chlorophyta</taxon>
        <taxon>core chlorophytes</taxon>
        <taxon>Chlorophyceae</taxon>
        <taxon>CS clade</taxon>
        <taxon>Sphaeropleales</taxon>
        <taxon>Scenedesmaceae</taxon>
        <taxon>Tetradesmus</taxon>
    </lineage>
</organism>
<dbReference type="EMBL" id="CP126224">
    <property type="protein sequence ID" value="WIA23879.1"/>
    <property type="molecule type" value="Genomic_DNA"/>
</dbReference>
<keyword evidence="2" id="KW-1185">Reference proteome</keyword>
<proteinExistence type="predicted"/>
<accession>A0ABY8UR56</accession>
<name>A0ABY8UR56_TETOB</name>
<reference evidence="1 2" key="1">
    <citation type="submission" date="2023-05" db="EMBL/GenBank/DDBJ databases">
        <title>A 100% complete, gapless, phased diploid assembly of the Scenedesmus obliquus UTEX 3031 genome.</title>
        <authorList>
            <person name="Biondi T.C."/>
            <person name="Hanschen E.R."/>
            <person name="Kwon T."/>
            <person name="Eng W."/>
            <person name="Kruse C.P.S."/>
            <person name="Koehler S.I."/>
            <person name="Kunde Y."/>
            <person name="Gleasner C.D."/>
            <person name="You Mak K.T."/>
            <person name="Polle J."/>
            <person name="Hovde B.T."/>
            <person name="Starkenburg S.R."/>
        </authorList>
    </citation>
    <scope>NUCLEOTIDE SEQUENCE [LARGE SCALE GENOMIC DNA]</scope>
    <source>
        <strain evidence="1 2">DOE0152z</strain>
    </source>
</reference>
<sequence length="1211" mass="128839">MSPRRSEATLPGHTVWETHSTDATSRLDVVAAAACTAKAIPIVAALLEKQITVVGASIHLEESTIIQQLVHEFKVAMCVGRKLIFGTGSAVVEVSIRRTIQCRDTSGSVFDLEVDLLWPGEARSVVRMTEAWWDAKGGKPRTQEAKLAHAAAKASSRAMPTRFHTNLLMLCFWQERLLSALVEIDRQMLANKAAGNTKWHHPSSLCSGRRYANGSAFLRAVHSARGMLACAWHIATGGRQAEAFRWRATDSSIAGVSPDINPPVWCLGLAGSDVLTAFQQADGTGFGMINWHAKGIYDYGSPDYVPIWPPGMSGICLGNIINFASQVLTFLQPTSPTNPILQHNPDKAIYQPSSTAAPRQTLNNARGYMFPYGELKHLPALGDPVAPPVAASDMGGIVNNAIGSAAFLGSCWTGVQAAGPSAPPGAAAVKYNNPSMYSMRYTHAGEVMAMLLQLGINILPTDIWAWYLQYAGRSELSNSYATYLKGYEGAYEARLPYIRESTNSWLAVDFRQSMLSWSPRKPNEDVSSRLTEAQQASTKRAVELAQQYAANPSTEAIWLHLIGLVEQEGSFACMLRRVCGPLLHQSYELPAFLPGPDLAWLRMTPAQAQAHMARLLASINAANVALFGPLPDPPTKRVLLQNTVDLLCCDVDRIKLALASPQARANASISSAAAAVQSALQSAAAVAALTARGNDSAAARHSADAVRAAQAAVGHASQLQLDVGDMMTGQPSSSAANPDLADLPDLVDVEEPATAAAIALHCPSGMPASSAVGTGAASPVSSTPALQLAAASAQLAAQLAHGPQPALLSRGSGLLVLFSNDWAGKARLLQAGKATVGAQTFSHFSIVQLMSVDGLVLRDGFAQSSVPVRVAAEFLAQQLQQQQTGHWSRAVFKLNVTPGSNLLLHSRARHTWGKNFTANCSAASGYEALFNPDLSQANVAAALGALTYEPHRPVRSCVQQSPQLLLQRDAAAVGEAAVPATGGAKGSFYSQAVEEQGQASCDAAAAASDDSQQLLKQARRAVNKLAMSMDEAEADALFAAARGAVMSLLRAADTSCADSARALLLDVHEAVCAGSFWLPGNFYVQNGDTLFVQVAAEPKTISDPCTFTARNSSSSSSSNSSNSEEQALLWVMRLESFSGTHVFGRFYRNKQRCLRMPLQFQGKAQRLERAGLHGVFHTLLPGAVLQQLDAELAAEVEAALFEAVEEDEGVL</sequence>
<protein>
    <submittedName>
        <fullName evidence="1">Uncharacterized protein</fullName>
    </submittedName>
</protein>
<evidence type="ECO:0000313" key="2">
    <source>
        <dbReference type="Proteomes" id="UP001244341"/>
    </source>
</evidence>
<gene>
    <name evidence="1" type="ORF">OEZ85_013529</name>
</gene>